<dbReference type="InterPro" id="IPR000490">
    <property type="entry name" value="Glyco_hydro_17"/>
</dbReference>
<keyword evidence="2 5" id="KW-0378">Hydrolase</keyword>
<dbReference type="EC" id="3.2.1.39" evidence="6"/>
<dbReference type="GO" id="GO:0005975">
    <property type="term" value="P:carbohydrate metabolic process"/>
    <property type="evidence" value="ECO:0007669"/>
    <property type="project" value="InterPro"/>
</dbReference>
<dbReference type="Proteomes" id="UP000215914">
    <property type="component" value="Chromosome 12"/>
</dbReference>
<dbReference type="InParanoid" id="A0A251T6N5"/>
<evidence type="ECO:0000313" key="7">
    <source>
        <dbReference type="EMBL" id="OTG06322.1"/>
    </source>
</evidence>
<evidence type="ECO:0000313" key="8">
    <source>
        <dbReference type="Proteomes" id="UP000215914"/>
    </source>
</evidence>
<sequence>MNFAIAVPIGICYGRVANNLPPPTTAVNIITTNGISSIRLFNPNPESLQPFSGTRIQLAIGVPNEDLPSIAAGTTTTAHNWLQSNIFAHVSPDQIRYLIVGNEVFLKEPYYTSHVIPAIFNIYQALHILNLTDKIKISSAQAASILSNSYPPSHAIFDPNILPDLTRLLRFLHDTSSPLMVNVYTYFSYINNQEYVTLDYALLKSGSEMIDQNLVYENLFDMTIDAFIYAMEREGYGGIRVVVTETGWPTAGGEAANGENALVYNGNVVKRSLNNVGTPKRPGIGVEVFLFDLFDENEKMGNEFEKHFGIFGINGVKAYDLVLY</sequence>
<dbReference type="EMBL" id="MNCJ02000327">
    <property type="protein sequence ID" value="KAF5779758.1"/>
    <property type="molecule type" value="Genomic_DNA"/>
</dbReference>
<reference evidence="6 8" key="1">
    <citation type="journal article" date="2017" name="Nature">
        <title>The sunflower genome provides insights into oil metabolism, flowering and Asterid evolution.</title>
        <authorList>
            <person name="Badouin H."/>
            <person name="Gouzy J."/>
            <person name="Grassa C.J."/>
            <person name="Murat F."/>
            <person name="Staton S.E."/>
            <person name="Cottret L."/>
            <person name="Lelandais-Briere C."/>
            <person name="Owens G.L."/>
            <person name="Carrere S."/>
            <person name="Mayjonade B."/>
            <person name="Legrand L."/>
            <person name="Gill N."/>
            <person name="Kane N.C."/>
            <person name="Bowers J.E."/>
            <person name="Hubner S."/>
            <person name="Bellec A."/>
            <person name="Berard A."/>
            <person name="Berges H."/>
            <person name="Blanchet N."/>
            <person name="Boniface M.C."/>
            <person name="Brunel D."/>
            <person name="Catrice O."/>
            <person name="Chaidir N."/>
            <person name="Claudel C."/>
            <person name="Donnadieu C."/>
            <person name="Faraut T."/>
            <person name="Fievet G."/>
            <person name="Helmstetter N."/>
            <person name="King M."/>
            <person name="Knapp S.J."/>
            <person name="Lai Z."/>
            <person name="Le Paslier M.C."/>
            <person name="Lippi Y."/>
            <person name="Lorenzon L."/>
            <person name="Mandel J.R."/>
            <person name="Marage G."/>
            <person name="Marchand G."/>
            <person name="Marquand E."/>
            <person name="Bret-Mestries E."/>
            <person name="Morien E."/>
            <person name="Nambeesan S."/>
            <person name="Nguyen T."/>
            <person name="Pegot-Espagnet P."/>
            <person name="Pouilly N."/>
            <person name="Raftis F."/>
            <person name="Sallet E."/>
            <person name="Schiex T."/>
            <person name="Thomas J."/>
            <person name="Vandecasteele C."/>
            <person name="Vares D."/>
            <person name="Vear F."/>
            <person name="Vautrin S."/>
            <person name="Crespi M."/>
            <person name="Mangin B."/>
            <person name="Burke J.M."/>
            <person name="Salse J."/>
            <person name="Munos S."/>
            <person name="Vincourt P."/>
            <person name="Rieseberg L.H."/>
            <person name="Langlade N.B."/>
        </authorList>
    </citation>
    <scope>NUCLEOTIDE SEQUENCE [LARGE SCALE GENOMIC DNA]</scope>
    <source>
        <strain evidence="8">cv. SF193</strain>
        <tissue evidence="6">Leaves</tissue>
    </source>
</reference>
<evidence type="ECO:0000256" key="4">
    <source>
        <dbReference type="RuleBase" id="RU004335"/>
    </source>
</evidence>
<dbReference type="PANTHER" id="PTHR32227">
    <property type="entry name" value="GLUCAN ENDO-1,3-BETA-GLUCOSIDASE BG1-RELATED-RELATED"/>
    <property type="match status" value="1"/>
</dbReference>
<dbReference type="Gramene" id="mRNA:HanXRQr2_Chr12g0563271">
    <property type="protein sequence ID" value="mRNA:HanXRQr2_Chr12g0563271"/>
    <property type="gene ID" value="HanXRQr2_Chr12g0563271"/>
</dbReference>
<dbReference type="AlphaFoldDB" id="A0A251T6N5"/>
<evidence type="ECO:0000313" key="6">
    <source>
        <dbReference type="EMBL" id="KAF5779758.1"/>
    </source>
</evidence>
<dbReference type="OMA" id="PIGICYG"/>
<evidence type="ECO:0000256" key="1">
    <source>
        <dbReference type="ARBA" id="ARBA00008773"/>
    </source>
</evidence>
<dbReference type="InterPro" id="IPR017853">
    <property type="entry name" value="GH"/>
</dbReference>
<dbReference type="PROSITE" id="PS00587">
    <property type="entry name" value="GLYCOSYL_HYDROL_F17"/>
    <property type="match status" value="1"/>
</dbReference>
<dbReference type="Pfam" id="PF00332">
    <property type="entry name" value="Glyco_hydro_17"/>
    <property type="match status" value="1"/>
</dbReference>
<keyword evidence="3 5" id="KW-0326">Glycosidase</keyword>
<proteinExistence type="inferred from homology"/>
<dbReference type="FunFam" id="3.20.20.80:FF:000010">
    <property type="entry name" value="glucan endo-1,3-beta-glucosidase, basic"/>
    <property type="match status" value="1"/>
</dbReference>
<comment type="similarity">
    <text evidence="1 4">Belongs to the glycosyl hydrolase 17 family.</text>
</comment>
<reference evidence="6" key="3">
    <citation type="submission" date="2020-06" db="EMBL/GenBank/DDBJ databases">
        <title>Helianthus annuus Genome sequencing and assembly Release 2.</title>
        <authorList>
            <person name="Gouzy J."/>
            <person name="Langlade N."/>
            <person name="Munos S."/>
        </authorList>
    </citation>
    <scope>NUCLEOTIDE SEQUENCE</scope>
    <source>
        <tissue evidence="6">Leaves</tissue>
    </source>
</reference>
<protein>
    <submittedName>
        <fullName evidence="6">Glucan endo-1,3-beta-D-glucosidase</fullName>
        <ecNumber evidence="6">3.2.1.39</ecNumber>
    </submittedName>
    <submittedName>
        <fullName evidence="7">Putative glycosyl hydrolase superfamily protein</fullName>
    </submittedName>
</protein>
<dbReference type="EMBL" id="CM007901">
    <property type="protein sequence ID" value="OTG06322.1"/>
    <property type="molecule type" value="Genomic_DNA"/>
</dbReference>
<dbReference type="Gene3D" id="3.20.20.80">
    <property type="entry name" value="Glycosidases"/>
    <property type="match status" value="1"/>
</dbReference>
<accession>A0A251T6N5</accession>
<dbReference type="GO" id="GO:0042973">
    <property type="term" value="F:glucan endo-1,3-beta-D-glucosidase activity"/>
    <property type="evidence" value="ECO:0007669"/>
    <property type="project" value="UniProtKB-EC"/>
</dbReference>
<reference evidence="7" key="2">
    <citation type="submission" date="2017-02" db="EMBL/GenBank/DDBJ databases">
        <title>Sunflower complete genome.</title>
        <authorList>
            <person name="Langlade N."/>
            <person name="Munos S."/>
        </authorList>
    </citation>
    <scope>NUCLEOTIDE SEQUENCE [LARGE SCALE GENOMIC DNA]</scope>
    <source>
        <tissue evidence="7">Leaves</tissue>
    </source>
</reference>
<keyword evidence="8" id="KW-1185">Reference proteome</keyword>
<evidence type="ECO:0000256" key="5">
    <source>
        <dbReference type="RuleBase" id="RU004336"/>
    </source>
</evidence>
<evidence type="ECO:0000256" key="3">
    <source>
        <dbReference type="ARBA" id="ARBA00023295"/>
    </source>
</evidence>
<organism evidence="7 8">
    <name type="scientific">Helianthus annuus</name>
    <name type="common">Common sunflower</name>
    <dbReference type="NCBI Taxonomy" id="4232"/>
    <lineage>
        <taxon>Eukaryota</taxon>
        <taxon>Viridiplantae</taxon>
        <taxon>Streptophyta</taxon>
        <taxon>Embryophyta</taxon>
        <taxon>Tracheophyta</taxon>
        <taxon>Spermatophyta</taxon>
        <taxon>Magnoliopsida</taxon>
        <taxon>eudicotyledons</taxon>
        <taxon>Gunneridae</taxon>
        <taxon>Pentapetalae</taxon>
        <taxon>asterids</taxon>
        <taxon>campanulids</taxon>
        <taxon>Asterales</taxon>
        <taxon>Asteraceae</taxon>
        <taxon>Asteroideae</taxon>
        <taxon>Heliantheae alliance</taxon>
        <taxon>Heliantheae</taxon>
        <taxon>Helianthus</taxon>
    </lineage>
</organism>
<dbReference type="InterPro" id="IPR044965">
    <property type="entry name" value="Glyco_hydro_17_plant"/>
</dbReference>
<gene>
    <name evidence="7" type="ORF">HannXRQ_Chr12g0383541</name>
    <name evidence="6" type="ORF">HanXRQr2_Chr12g0563271</name>
</gene>
<evidence type="ECO:0000256" key="2">
    <source>
        <dbReference type="ARBA" id="ARBA00022801"/>
    </source>
</evidence>
<name>A0A251T6N5_HELAN</name>
<dbReference type="SUPFAM" id="SSF51445">
    <property type="entry name" value="(Trans)glycosidases"/>
    <property type="match status" value="1"/>
</dbReference>